<dbReference type="Pfam" id="PF10448">
    <property type="entry name" value="POC3_POC4"/>
    <property type="match status" value="1"/>
</dbReference>
<proteinExistence type="predicted"/>
<dbReference type="Proteomes" id="UP000001996">
    <property type="component" value="Unassembled WGS sequence"/>
</dbReference>
<sequence>MSNQLICVDPSGLSKSFTVNLGSTANKEKEEKKEGEEEVSFHFHLLEFANKVIINISIDGILDSSFRAPVPTRKVMNYESRIDLDDDNEEEEKNDGSMGFVDTSGELELIVGNYSNMKISIVAAQVAKLVQTKKPKETIVTIGSRWFGNGEEVEDSDFERLMFVLENVKKLL</sequence>
<dbReference type="VEuPathDB" id="FungiDB:LELG_03610"/>
<gene>
    <name evidence="1" type="ORF">LELG_03610</name>
</gene>
<evidence type="ECO:0008006" key="3">
    <source>
        <dbReference type="Google" id="ProtNLM"/>
    </source>
</evidence>
<dbReference type="STRING" id="379508.A5E1X3"/>
<organism evidence="1 2">
    <name type="scientific">Lodderomyces elongisporus (strain ATCC 11503 / CBS 2605 / JCM 1781 / NBRC 1676 / NRRL YB-4239)</name>
    <name type="common">Yeast</name>
    <name type="synonym">Saccharomyces elongisporus</name>
    <dbReference type="NCBI Taxonomy" id="379508"/>
    <lineage>
        <taxon>Eukaryota</taxon>
        <taxon>Fungi</taxon>
        <taxon>Dikarya</taxon>
        <taxon>Ascomycota</taxon>
        <taxon>Saccharomycotina</taxon>
        <taxon>Pichiomycetes</taxon>
        <taxon>Debaryomycetaceae</taxon>
        <taxon>Candida/Lodderomyces clade</taxon>
        <taxon>Lodderomyces</taxon>
    </lineage>
</organism>
<dbReference type="OMA" id="FEKLMFI"/>
<dbReference type="InterPro" id="IPR018854">
    <property type="entry name" value="Psome_chaperone_3/4"/>
</dbReference>
<evidence type="ECO:0000313" key="2">
    <source>
        <dbReference type="Proteomes" id="UP000001996"/>
    </source>
</evidence>
<evidence type="ECO:0000313" key="1">
    <source>
        <dbReference type="EMBL" id="EDK45431.1"/>
    </source>
</evidence>
<dbReference type="HOGENOM" id="CLU_1610525_0_0_1"/>
<dbReference type="EMBL" id="CH981527">
    <property type="protein sequence ID" value="EDK45431.1"/>
    <property type="molecule type" value="Genomic_DNA"/>
</dbReference>
<protein>
    <recommendedName>
        <fullName evidence="3">Proteasome assembly chaperone 3</fullName>
    </recommendedName>
</protein>
<reference evidence="1 2" key="1">
    <citation type="journal article" date="2009" name="Nature">
        <title>Evolution of pathogenicity and sexual reproduction in eight Candida genomes.</title>
        <authorList>
            <person name="Butler G."/>
            <person name="Rasmussen M.D."/>
            <person name="Lin M.F."/>
            <person name="Santos M.A."/>
            <person name="Sakthikumar S."/>
            <person name="Munro C.A."/>
            <person name="Rheinbay E."/>
            <person name="Grabherr M."/>
            <person name="Forche A."/>
            <person name="Reedy J.L."/>
            <person name="Agrafioti I."/>
            <person name="Arnaud M.B."/>
            <person name="Bates S."/>
            <person name="Brown A.J."/>
            <person name="Brunke S."/>
            <person name="Costanzo M.C."/>
            <person name="Fitzpatrick D.A."/>
            <person name="de Groot P.W."/>
            <person name="Harris D."/>
            <person name="Hoyer L.L."/>
            <person name="Hube B."/>
            <person name="Klis F.M."/>
            <person name="Kodira C."/>
            <person name="Lennard N."/>
            <person name="Logue M.E."/>
            <person name="Martin R."/>
            <person name="Neiman A.M."/>
            <person name="Nikolaou E."/>
            <person name="Quail M.A."/>
            <person name="Quinn J."/>
            <person name="Santos M.C."/>
            <person name="Schmitzberger F.F."/>
            <person name="Sherlock G."/>
            <person name="Shah P."/>
            <person name="Silverstein K.A."/>
            <person name="Skrzypek M.S."/>
            <person name="Soll D."/>
            <person name="Staggs R."/>
            <person name="Stansfield I."/>
            <person name="Stumpf M.P."/>
            <person name="Sudbery P.E."/>
            <person name="Srikantha T."/>
            <person name="Zeng Q."/>
            <person name="Berman J."/>
            <person name="Berriman M."/>
            <person name="Heitman J."/>
            <person name="Gow N.A."/>
            <person name="Lorenz M.C."/>
            <person name="Birren B.W."/>
            <person name="Kellis M."/>
            <person name="Cuomo C.A."/>
        </authorList>
    </citation>
    <scope>NUCLEOTIDE SEQUENCE [LARGE SCALE GENOMIC DNA]</scope>
    <source>
        <strain evidence="2">ATCC 11503 / BCRC 21390 / CBS 2605 / JCM 1781 / NBRC 1676 / NRRL YB-4239</strain>
    </source>
</reference>
<dbReference type="Gene3D" id="3.30.230.90">
    <property type="match status" value="1"/>
</dbReference>
<dbReference type="AlphaFoldDB" id="A5E1X3"/>
<name>A5E1X3_LODEL</name>
<dbReference type="OrthoDB" id="3980246at2759"/>
<accession>A5E1X3</accession>
<dbReference type="InParanoid" id="A5E1X3"/>
<keyword evidence="2" id="KW-1185">Reference proteome</keyword>
<dbReference type="InterPro" id="IPR053720">
    <property type="entry name" value="Psm_Assembly_Chaperone"/>
</dbReference>
<dbReference type="eggNOG" id="ENOG502SCWT">
    <property type="taxonomic scope" value="Eukaryota"/>
</dbReference>